<dbReference type="Proteomes" id="UP001362999">
    <property type="component" value="Unassembled WGS sequence"/>
</dbReference>
<dbReference type="AlphaFoldDB" id="A0AAV9ZBQ5"/>
<organism evidence="1 2">
    <name type="scientific">Favolaschia claudopus</name>
    <dbReference type="NCBI Taxonomy" id="2862362"/>
    <lineage>
        <taxon>Eukaryota</taxon>
        <taxon>Fungi</taxon>
        <taxon>Dikarya</taxon>
        <taxon>Basidiomycota</taxon>
        <taxon>Agaricomycotina</taxon>
        <taxon>Agaricomycetes</taxon>
        <taxon>Agaricomycetidae</taxon>
        <taxon>Agaricales</taxon>
        <taxon>Marasmiineae</taxon>
        <taxon>Mycenaceae</taxon>
        <taxon>Favolaschia</taxon>
    </lineage>
</organism>
<accession>A0AAV9ZBQ5</accession>
<keyword evidence="2" id="KW-1185">Reference proteome</keyword>
<reference evidence="1 2" key="1">
    <citation type="journal article" date="2024" name="J Genomics">
        <title>Draft genome sequencing and assembly of Favolaschia claudopus CIRM-BRFM 2984 isolated from oak limbs.</title>
        <authorList>
            <person name="Navarro D."/>
            <person name="Drula E."/>
            <person name="Chaduli D."/>
            <person name="Cazenave R."/>
            <person name="Ahrendt S."/>
            <person name="Wang J."/>
            <person name="Lipzen A."/>
            <person name="Daum C."/>
            <person name="Barry K."/>
            <person name="Grigoriev I.V."/>
            <person name="Favel A."/>
            <person name="Rosso M.N."/>
            <person name="Martin F."/>
        </authorList>
    </citation>
    <scope>NUCLEOTIDE SEQUENCE [LARGE SCALE GENOMIC DNA]</scope>
    <source>
        <strain evidence="1 2">CIRM-BRFM 2984</strain>
    </source>
</reference>
<sequence>MQSIPNELTAEIFGHLLNDVPRREESSKMKGTLGSVNKHWNEVLYSTVKLWDKVFVHYCMDMSHIEHVCRRARPTERKCHLHISTETEAEFGADDLEGCYDVVTIAAWSAAVAYHLAPLIWKAESITVYTYNAHAVLSQLQDIHADHALALKNFTCYATIAGADHTNYLLPIQSNEIELLSVSGINPIGLAPAQLQHMKTLRMFSVTKPLNWEQTKTILRSSMMLVELEIVDIACNGEVGDDIIELPALRILSLDISEAGGMEIVELLSTPGLVSFTVRGEFDAPWERVTRHMRPTLRKIKQCGIGTGLYTNEIKEFLSELHSTEVLDIHRGYTHLLEHITQTNGVGHPTMNNLRRWVVASGLTYAQAHRLFDWPGAKVNGVYERSDEDEFTSEFVKWREDGMGGFGNLLNQSRGRIEYLDLSARTRTFYYWWQLSGLIETVINRNN</sequence>
<dbReference type="EMBL" id="JAWWNJ010000170">
    <property type="protein sequence ID" value="KAK6977310.1"/>
    <property type="molecule type" value="Genomic_DNA"/>
</dbReference>
<evidence type="ECO:0000313" key="1">
    <source>
        <dbReference type="EMBL" id="KAK6977310.1"/>
    </source>
</evidence>
<gene>
    <name evidence="1" type="ORF">R3P38DRAFT_2810491</name>
</gene>
<name>A0AAV9ZBQ5_9AGAR</name>
<protein>
    <recommendedName>
        <fullName evidence="3">F-box domain-containing protein</fullName>
    </recommendedName>
</protein>
<proteinExistence type="predicted"/>
<comment type="caution">
    <text evidence="1">The sequence shown here is derived from an EMBL/GenBank/DDBJ whole genome shotgun (WGS) entry which is preliminary data.</text>
</comment>
<evidence type="ECO:0008006" key="3">
    <source>
        <dbReference type="Google" id="ProtNLM"/>
    </source>
</evidence>
<evidence type="ECO:0000313" key="2">
    <source>
        <dbReference type="Proteomes" id="UP001362999"/>
    </source>
</evidence>